<dbReference type="GO" id="GO:0016787">
    <property type="term" value="F:hydrolase activity"/>
    <property type="evidence" value="ECO:0007669"/>
    <property type="project" value="UniProtKB-KW"/>
</dbReference>
<dbReference type="PIRSF" id="PIRSF007580">
    <property type="entry name" value="UCP07580"/>
    <property type="match status" value="1"/>
</dbReference>
<protein>
    <submittedName>
        <fullName evidence="1">Metal-dependent hydrolase</fullName>
    </submittedName>
</protein>
<sequence length="293" mass="32979">MSAVPTSASVGVPPRNMVFDHEGAEKRYPFYDGNALASLMFVVFSGIFPPGERFFVDSVRAFRDRIEDPVLKAQVSGFIGQEALHGREHDRLNQAFAARGIAVEVPERYVRWSLRQLKRLPRRQQLACTLFMEHFTAHLAERWLKDERFKATSEPEMMKLWLWHALEELEHKAVAYDVFEAVGGTWGERAAAGALVVGVLLPGVLASWGVLLAKEGQAGDLRGNLRGLGHLFGRQGFLTGVIRRMPDFFGRRFHPRRHDTAALEAEWREILFGAEGRLNAEFRNREALAAAAA</sequence>
<dbReference type="OrthoDB" id="7273156at2"/>
<name>A0A317E5R4_9PROT</name>
<evidence type="ECO:0000313" key="1">
    <source>
        <dbReference type="EMBL" id="PWR21952.1"/>
    </source>
</evidence>
<dbReference type="EMBL" id="QGLF01000002">
    <property type="protein sequence ID" value="PWR21952.1"/>
    <property type="molecule type" value="Genomic_DNA"/>
</dbReference>
<dbReference type="RefSeq" id="WP_109920597.1">
    <property type="nucleotide sequence ID" value="NZ_QGLF01000002.1"/>
</dbReference>
<dbReference type="PANTHER" id="PTHR39456:SF1">
    <property type="entry name" value="METAL-DEPENDENT HYDROLASE"/>
    <property type="match status" value="1"/>
</dbReference>
<organism evidence="1 2">
    <name type="scientific">Zavarzinia compransoris</name>
    <dbReference type="NCBI Taxonomy" id="1264899"/>
    <lineage>
        <taxon>Bacteria</taxon>
        <taxon>Pseudomonadati</taxon>
        <taxon>Pseudomonadota</taxon>
        <taxon>Alphaproteobacteria</taxon>
        <taxon>Rhodospirillales</taxon>
        <taxon>Zavarziniaceae</taxon>
        <taxon>Zavarzinia</taxon>
    </lineage>
</organism>
<reference evidence="2" key="1">
    <citation type="submission" date="2018-05" db="EMBL/GenBank/DDBJ databases">
        <title>Zavarzinia sp. HR-AS.</title>
        <authorList>
            <person name="Lee Y."/>
            <person name="Jeon C.O."/>
        </authorList>
    </citation>
    <scope>NUCLEOTIDE SEQUENCE [LARGE SCALE GENOMIC DNA]</scope>
    <source>
        <strain evidence="2">DSM 1231</strain>
    </source>
</reference>
<accession>A0A317E5R4</accession>
<proteinExistence type="predicted"/>
<comment type="caution">
    <text evidence="1">The sequence shown here is derived from an EMBL/GenBank/DDBJ whole genome shotgun (WGS) entry which is preliminary data.</text>
</comment>
<evidence type="ECO:0000313" key="2">
    <source>
        <dbReference type="Proteomes" id="UP000246077"/>
    </source>
</evidence>
<dbReference type="AlphaFoldDB" id="A0A317E5R4"/>
<dbReference type="Pfam" id="PF10118">
    <property type="entry name" value="Metal_hydrol"/>
    <property type="match status" value="1"/>
</dbReference>
<dbReference type="Proteomes" id="UP000246077">
    <property type="component" value="Unassembled WGS sequence"/>
</dbReference>
<keyword evidence="2" id="KW-1185">Reference proteome</keyword>
<dbReference type="InterPro" id="IPR016516">
    <property type="entry name" value="UCP07580"/>
</dbReference>
<gene>
    <name evidence="1" type="ORF">DKG75_08210</name>
</gene>
<dbReference type="PANTHER" id="PTHR39456">
    <property type="entry name" value="METAL-DEPENDENT HYDROLASE"/>
    <property type="match status" value="1"/>
</dbReference>
<keyword evidence="1" id="KW-0378">Hydrolase</keyword>